<organism evidence="1 2">
    <name type="scientific">Datura stramonium</name>
    <name type="common">Jimsonweed</name>
    <name type="synonym">Common thornapple</name>
    <dbReference type="NCBI Taxonomy" id="4076"/>
    <lineage>
        <taxon>Eukaryota</taxon>
        <taxon>Viridiplantae</taxon>
        <taxon>Streptophyta</taxon>
        <taxon>Embryophyta</taxon>
        <taxon>Tracheophyta</taxon>
        <taxon>Spermatophyta</taxon>
        <taxon>Magnoliopsida</taxon>
        <taxon>eudicotyledons</taxon>
        <taxon>Gunneridae</taxon>
        <taxon>Pentapetalae</taxon>
        <taxon>asterids</taxon>
        <taxon>lamiids</taxon>
        <taxon>Solanales</taxon>
        <taxon>Solanaceae</taxon>
        <taxon>Solanoideae</taxon>
        <taxon>Datureae</taxon>
        <taxon>Datura</taxon>
    </lineage>
</organism>
<feature type="non-terminal residue" evidence="1">
    <location>
        <position position="1"/>
    </location>
</feature>
<accession>A0ABS8V5N0</accession>
<proteinExistence type="predicted"/>
<comment type="caution">
    <text evidence="1">The sequence shown here is derived from an EMBL/GenBank/DDBJ whole genome shotgun (WGS) entry which is preliminary data.</text>
</comment>
<name>A0ABS8V5N0_DATST</name>
<gene>
    <name evidence="1" type="ORF">HAX54_028623</name>
</gene>
<evidence type="ECO:0000313" key="1">
    <source>
        <dbReference type="EMBL" id="MCD9642034.1"/>
    </source>
</evidence>
<keyword evidence="2" id="KW-1185">Reference proteome</keyword>
<sequence length="111" mass="12409">IKGHLKENCWKIIGYPPSFKKKKFTPGGPTTYNAMGENLVSSNHNYGNADQETNKGTEDITANITKLYQRLKKGKMPQATNMNAPGTCTFTIEKYEQILQMLGKSTCFTVN</sequence>
<dbReference type="EMBL" id="JACEIK010003516">
    <property type="protein sequence ID" value="MCD9642034.1"/>
    <property type="molecule type" value="Genomic_DNA"/>
</dbReference>
<protein>
    <submittedName>
        <fullName evidence="1">Uncharacterized protein</fullName>
    </submittedName>
</protein>
<reference evidence="1 2" key="1">
    <citation type="journal article" date="2021" name="BMC Genomics">
        <title>Datura genome reveals duplications of psychoactive alkaloid biosynthetic genes and high mutation rate following tissue culture.</title>
        <authorList>
            <person name="Rajewski A."/>
            <person name="Carter-House D."/>
            <person name="Stajich J."/>
            <person name="Litt A."/>
        </authorList>
    </citation>
    <scope>NUCLEOTIDE SEQUENCE [LARGE SCALE GENOMIC DNA]</scope>
    <source>
        <strain evidence="1">AR-01</strain>
    </source>
</reference>
<feature type="non-terminal residue" evidence="1">
    <location>
        <position position="111"/>
    </location>
</feature>
<evidence type="ECO:0000313" key="2">
    <source>
        <dbReference type="Proteomes" id="UP000823775"/>
    </source>
</evidence>
<dbReference type="Proteomes" id="UP000823775">
    <property type="component" value="Unassembled WGS sequence"/>
</dbReference>